<feature type="transmembrane region" description="Helical" evidence="1">
    <location>
        <begin position="172"/>
        <end position="190"/>
    </location>
</feature>
<keyword evidence="3" id="KW-1185">Reference proteome</keyword>
<feature type="transmembrane region" description="Helical" evidence="1">
    <location>
        <begin position="109"/>
        <end position="131"/>
    </location>
</feature>
<dbReference type="RefSeq" id="WP_051719971.1">
    <property type="nucleotide sequence ID" value="NZ_JMIH01000021.1"/>
</dbReference>
<dbReference type="AlphaFoldDB" id="A0A074KWZ3"/>
<feature type="transmembrane region" description="Helical" evidence="1">
    <location>
        <begin position="20"/>
        <end position="37"/>
    </location>
</feature>
<accession>A0A074KWZ3</accession>
<sequence>MLTRSDPSLHHTLSSHPTTFKFILTVFYVVGIIGMAIPGVRPYFQLLTPFHLILSVVILLIFHRDWSYKFIVFALVAFLIGFVAEAVGVQTGLVFGDYSYGTVLGPKIWGAPLMIGVNWFLLVYVSGALFHNYIANDYLAAFMGALLMVFLDFIIEPVAIKLEFWAWEHENIPLSNYIGWLAIAFPIQIVYRKMSFRKDNPLAVFLLVCLVAFFGILSIVL</sequence>
<comment type="caution">
    <text evidence="2">The sequence shown here is derived from an EMBL/GenBank/DDBJ whole genome shotgun (WGS) entry which is preliminary data.</text>
</comment>
<keyword evidence="1" id="KW-0812">Transmembrane</keyword>
<dbReference type="OrthoDB" id="9811293at2"/>
<dbReference type="PANTHER" id="PTHR39419:SF1">
    <property type="entry name" value="SLL0814 PROTEIN"/>
    <property type="match status" value="1"/>
</dbReference>
<evidence type="ECO:0000256" key="1">
    <source>
        <dbReference type="SAM" id="Phobius"/>
    </source>
</evidence>
<dbReference type="InterPro" id="IPR007354">
    <property type="entry name" value="CruF-like"/>
</dbReference>
<proteinExistence type="predicted"/>
<feature type="transmembrane region" description="Helical" evidence="1">
    <location>
        <begin position="202"/>
        <end position="220"/>
    </location>
</feature>
<evidence type="ECO:0000313" key="3">
    <source>
        <dbReference type="Proteomes" id="UP000027821"/>
    </source>
</evidence>
<evidence type="ECO:0000313" key="2">
    <source>
        <dbReference type="EMBL" id="KEO73484.1"/>
    </source>
</evidence>
<dbReference type="PANTHER" id="PTHR39419">
    <property type="entry name" value="SLL0814 PROTEIN"/>
    <property type="match status" value="1"/>
</dbReference>
<feature type="transmembrane region" description="Helical" evidence="1">
    <location>
        <begin position="138"/>
        <end position="160"/>
    </location>
</feature>
<dbReference type="Pfam" id="PF04240">
    <property type="entry name" value="Caroten_synth"/>
    <property type="match status" value="1"/>
</dbReference>
<reference evidence="2 3" key="1">
    <citation type="submission" date="2014-04" db="EMBL/GenBank/DDBJ databases">
        <title>Characterization and application of a salt tolerant electro-active bacterium.</title>
        <authorList>
            <person name="Yang L."/>
            <person name="Wei S."/>
            <person name="Tay Q.X.M."/>
        </authorList>
    </citation>
    <scope>NUCLEOTIDE SEQUENCE [LARGE SCALE GENOMIC DNA]</scope>
    <source>
        <strain evidence="2 3">LY1</strain>
    </source>
</reference>
<name>A0A074KWZ3_9BACT</name>
<feature type="transmembrane region" description="Helical" evidence="1">
    <location>
        <begin position="70"/>
        <end position="89"/>
    </location>
</feature>
<feature type="transmembrane region" description="Helical" evidence="1">
    <location>
        <begin position="43"/>
        <end position="63"/>
    </location>
</feature>
<dbReference type="eggNOG" id="COG2324">
    <property type="taxonomic scope" value="Bacteria"/>
</dbReference>
<dbReference type="Proteomes" id="UP000027821">
    <property type="component" value="Unassembled WGS sequence"/>
</dbReference>
<keyword evidence="1" id="KW-0472">Membrane</keyword>
<protein>
    <submittedName>
        <fullName evidence="2">Carotene biosynthesis associated membrane protein</fullName>
    </submittedName>
</protein>
<gene>
    <name evidence="2" type="ORF">EL17_11300</name>
</gene>
<dbReference type="EMBL" id="JMIH01000021">
    <property type="protein sequence ID" value="KEO73484.1"/>
    <property type="molecule type" value="Genomic_DNA"/>
</dbReference>
<organism evidence="2 3">
    <name type="scientific">Anditalea andensis</name>
    <dbReference type="NCBI Taxonomy" id="1048983"/>
    <lineage>
        <taxon>Bacteria</taxon>
        <taxon>Pseudomonadati</taxon>
        <taxon>Bacteroidota</taxon>
        <taxon>Cytophagia</taxon>
        <taxon>Cytophagales</taxon>
        <taxon>Cytophagaceae</taxon>
        <taxon>Anditalea</taxon>
    </lineage>
</organism>
<dbReference type="STRING" id="1048983.EL17_11300"/>
<keyword evidence="1" id="KW-1133">Transmembrane helix</keyword>